<accession>A0AB34JL27</accession>
<proteinExistence type="predicted"/>
<keyword evidence="2" id="KW-0472">Membrane</keyword>
<sequence length="279" mass="30823">MRELSTTCLTAAFEAFTPRFELVSSGEDTEDDGLRHNIRAPPLPIVRWCGVCCTGWGVLLMIATILFVLGRPPSPQAALAAHSVSTPQAPRPTAHTTASGCRMCTWCEEWVHEPTSKFHGMWGIARRTLKLPQEPTCWDRRGGQRFFEAILAGGGCDQEMVEASLVEPTVAPLMTPATALLGFEADILKYCGSIVDADLPDRSIAAEADVDILLASTCARANKNIFQVEREDSSSWDMCQHMEWQMKLLLAAREANRRNPPKPVGNPWFVTPRGQESRE</sequence>
<evidence type="ECO:0000256" key="2">
    <source>
        <dbReference type="SAM" id="Phobius"/>
    </source>
</evidence>
<keyword evidence="2" id="KW-0812">Transmembrane</keyword>
<evidence type="ECO:0000256" key="1">
    <source>
        <dbReference type="SAM" id="MobiDB-lite"/>
    </source>
</evidence>
<evidence type="ECO:0000313" key="3">
    <source>
        <dbReference type="EMBL" id="KAL1522378.1"/>
    </source>
</evidence>
<name>A0AB34JL27_PRYPA</name>
<organism evidence="3 4">
    <name type="scientific">Prymnesium parvum</name>
    <name type="common">Toxic golden alga</name>
    <dbReference type="NCBI Taxonomy" id="97485"/>
    <lineage>
        <taxon>Eukaryota</taxon>
        <taxon>Haptista</taxon>
        <taxon>Haptophyta</taxon>
        <taxon>Prymnesiophyceae</taxon>
        <taxon>Prymnesiales</taxon>
        <taxon>Prymnesiaceae</taxon>
        <taxon>Prymnesium</taxon>
    </lineage>
</organism>
<keyword evidence="2" id="KW-1133">Transmembrane helix</keyword>
<feature type="region of interest" description="Disordered" evidence="1">
    <location>
        <begin position="258"/>
        <end position="279"/>
    </location>
</feature>
<reference evidence="3 4" key="1">
    <citation type="journal article" date="2024" name="Science">
        <title>Giant polyketide synthase enzymes in the biosynthesis of giant marine polyether toxins.</title>
        <authorList>
            <person name="Fallon T.R."/>
            <person name="Shende V.V."/>
            <person name="Wierzbicki I.H."/>
            <person name="Pendleton A.L."/>
            <person name="Watervoot N.F."/>
            <person name="Auber R.P."/>
            <person name="Gonzalez D.J."/>
            <person name="Wisecaver J.H."/>
            <person name="Moore B.S."/>
        </authorList>
    </citation>
    <scope>NUCLEOTIDE SEQUENCE [LARGE SCALE GENOMIC DNA]</scope>
    <source>
        <strain evidence="3 4">12B1</strain>
    </source>
</reference>
<dbReference type="AlphaFoldDB" id="A0AB34JL27"/>
<dbReference type="Proteomes" id="UP001515480">
    <property type="component" value="Unassembled WGS sequence"/>
</dbReference>
<evidence type="ECO:0000313" key="4">
    <source>
        <dbReference type="Proteomes" id="UP001515480"/>
    </source>
</evidence>
<dbReference type="EMBL" id="JBGBPQ010000006">
    <property type="protein sequence ID" value="KAL1522378.1"/>
    <property type="molecule type" value="Genomic_DNA"/>
</dbReference>
<feature type="transmembrane region" description="Helical" evidence="2">
    <location>
        <begin position="45"/>
        <end position="69"/>
    </location>
</feature>
<protein>
    <submittedName>
        <fullName evidence="3">Uncharacterized protein</fullName>
    </submittedName>
</protein>
<gene>
    <name evidence="3" type="ORF">AB1Y20_017369</name>
</gene>
<keyword evidence="4" id="KW-1185">Reference proteome</keyword>
<comment type="caution">
    <text evidence="3">The sequence shown here is derived from an EMBL/GenBank/DDBJ whole genome shotgun (WGS) entry which is preliminary data.</text>
</comment>